<accession>A0A6J5M6A4</accession>
<name>A0A6J5M6A4_9CAUD</name>
<organism evidence="1">
    <name type="scientific">uncultured Caudovirales phage</name>
    <dbReference type="NCBI Taxonomy" id="2100421"/>
    <lineage>
        <taxon>Viruses</taxon>
        <taxon>Duplodnaviria</taxon>
        <taxon>Heunggongvirae</taxon>
        <taxon>Uroviricota</taxon>
        <taxon>Caudoviricetes</taxon>
        <taxon>Peduoviridae</taxon>
        <taxon>Maltschvirus</taxon>
        <taxon>Maltschvirus maltsch</taxon>
    </lineage>
</organism>
<proteinExistence type="predicted"/>
<evidence type="ECO:0000313" key="1">
    <source>
        <dbReference type="EMBL" id="CAB4140600.1"/>
    </source>
</evidence>
<reference evidence="1" key="1">
    <citation type="submission" date="2020-04" db="EMBL/GenBank/DDBJ databases">
        <authorList>
            <person name="Chiriac C."/>
            <person name="Salcher M."/>
            <person name="Ghai R."/>
            <person name="Kavagutti S V."/>
        </authorList>
    </citation>
    <scope>NUCLEOTIDE SEQUENCE</scope>
</reference>
<gene>
    <name evidence="1" type="ORF">UFOVP403_41</name>
</gene>
<sequence>MKAAELIEAVHAAFSAGTAQRLHEPSVYPYWAGWVEAMEASPSVGDFLRWVTTMESSVGACMTEMPPEWFDGSDDEGGDE</sequence>
<protein>
    <submittedName>
        <fullName evidence="1">Uncharacterized protein</fullName>
    </submittedName>
</protein>
<dbReference type="EMBL" id="LR796375">
    <property type="protein sequence ID" value="CAB4140600.1"/>
    <property type="molecule type" value="Genomic_DNA"/>
</dbReference>